<dbReference type="EMBL" id="CAJRGZ010000030">
    <property type="protein sequence ID" value="CAG5186320.1"/>
    <property type="molecule type" value="Genomic_DNA"/>
</dbReference>
<proteinExistence type="predicted"/>
<sequence>MKRKMAEDLDVLFEETLTLCETPPVPRRHPNRVLQQYKKSLPTTPTEKPEMEKNGPPMFHFGEQTEMSPKPLFNRSNSLPSRSNRPSLPSRPSEPFQFNPDDIVKSPTPLFGRRNTLPSKVRRAVAAERKPSPLSRREDAPPSSAPTHTTPKEPTSQALSRKDPNNKTTPNPKKNTSKPPVSTPQRYQGVRVVDIKRPSPLSGKGSARRPGPTRSAPVQPESPIVLSPVISNSGSSVASSPSPSVFSDSASFCPSSPSTPATSPPGSPTTHARSLSYFAPSHWTIKPSPSPIYVPRQKLRRKDSPRMDTLRTLRAKESDAMLQKEYDQHWEEYRNKLSLMTGGLFSAERL</sequence>
<feature type="compositionally biased region" description="Low complexity" evidence="1">
    <location>
        <begin position="74"/>
        <end position="93"/>
    </location>
</feature>
<evidence type="ECO:0000313" key="2">
    <source>
        <dbReference type="EMBL" id="CAG5186320.1"/>
    </source>
</evidence>
<feature type="compositionally biased region" description="Low complexity" evidence="1">
    <location>
        <begin position="227"/>
        <end position="261"/>
    </location>
</feature>
<evidence type="ECO:0000256" key="1">
    <source>
        <dbReference type="SAM" id="MobiDB-lite"/>
    </source>
</evidence>
<dbReference type="OrthoDB" id="3934095at2759"/>
<name>A0A8J2IBG0_9PLEO</name>
<dbReference type="AlphaFoldDB" id="A0A8J2IBG0"/>
<feature type="compositionally biased region" description="Polar residues" evidence="1">
    <location>
        <begin position="33"/>
        <end position="46"/>
    </location>
</feature>
<feature type="compositionally biased region" description="Low complexity" evidence="1">
    <location>
        <begin position="166"/>
        <end position="184"/>
    </location>
</feature>
<dbReference type="RefSeq" id="XP_043175128.1">
    <property type="nucleotide sequence ID" value="XM_043319193.1"/>
</dbReference>
<dbReference type="Proteomes" id="UP000676310">
    <property type="component" value="Unassembled WGS sequence"/>
</dbReference>
<organism evidence="2 3">
    <name type="scientific">Alternaria atra</name>
    <dbReference type="NCBI Taxonomy" id="119953"/>
    <lineage>
        <taxon>Eukaryota</taxon>
        <taxon>Fungi</taxon>
        <taxon>Dikarya</taxon>
        <taxon>Ascomycota</taxon>
        <taxon>Pezizomycotina</taxon>
        <taxon>Dothideomycetes</taxon>
        <taxon>Pleosporomycetidae</taxon>
        <taxon>Pleosporales</taxon>
        <taxon>Pleosporineae</taxon>
        <taxon>Pleosporaceae</taxon>
        <taxon>Alternaria</taxon>
        <taxon>Alternaria sect. Ulocladioides</taxon>
    </lineage>
</organism>
<comment type="caution">
    <text evidence="2">The sequence shown here is derived from an EMBL/GenBank/DDBJ whole genome shotgun (WGS) entry which is preliminary data.</text>
</comment>
<evidence type="ECO:0000313" key="3">
    <source>
        <dbReference type="Proteomes" id="UP000676310"/>
    </source>
</evidence>
<keyword evidence="3" id="KW-1185">Reference proteome</keyword>
<dbReference type="GeneID" id="67011836"/>
<protein>
    <submittedName>
        <fullName evidence="2">Uncharacterized protein</fullName>
    </submittedName>
</protein>
<gene>
    <name evidence="2" type="ORF">ALTATR162_LOCUS11551</name>
</gene>
<feature type="region of interest" description="Disordered" evidence="1">
    <location>
        <begin position="21"/>
        <end position="273"/>
    </location>
</feature>
<reference evidence="2" key="1">
    <citation type="submission" date="2021-05" db="EMBL/GenBank/DDBJ databases">
        <authorList>
            <person name="Stam R."/>
        </authorList>
    </citation>
    <scope>NUCLEOTIDE SEQUENCE</scope>
    <source>
        <strain evidence="2">CS162</strain>
    </source>
</reference>
<feature type="compositionally biased region" description="Basic and acidic residues" evidence="1">
    <location>
        <begin position="125"/>
        <end position="140"/>
    </location>
</feature>
<accession>A0A8J2IBG0</accession>